<protein>
    <recommendedName>
        <fullName evidence="4">SsuA/THI5-like domain-containing protein</fullName>
    </recommendedName>
</protein>
<dbReference type="Pfam" id="PF09084">
    <property type="entry name" value="NMT1"/>
    <property type="match status" value="1"/>
</dbReference>
<name>A0A9W6L491_9PSEU</name>
<accession>A0A9W6L491</accession>
<dbReference type="PANTHER" id="PTHR30024">
    <property type="entry name" value="ALIPHATIC SULFONATES-BINDING PROTEIN-RELATED"/>
    <property type="match status" value="1"/>
</dbReference>
<reference evidence="5" key="1">
    <citation type="journal article" date="2014" name="Int. J. Syst. Evol. Microbiol.">
        <title>Complete genome sequence of Corynebacterium casei LMG S-19264T (=DSM 44701T), isolated from a smear-ripened cheese.</title>
        <authorList>
            <consortium name="US DOE Joint Genome Institute (JGI-PGF)"/>
            <person name="Walter F."/>
            <person name="Albersmeier A."/>
            <person name="Kalinowski J."/>
            <person name="Ruckert C."/>
        </authorList>
    </citation>
    <scope>NUCLEOTIDE SEQUENCE</scope>
    <source>
        <strain evidence="5">VKM Ac-1069</strain>
    </source>
</reference>
<dbReference type="InterPro" id="IPR015168">
    <property type="entry name" value="SsuA/THI5"/>
</dbReference>
<proteinExistence type="inferred from homology"/>
<comment type="caution">
    <text evidence="5">The sequence shown here is derived from an EMBL/GenBank/DDBJ whole genome shotgun (WGS) entry which is preliminary data.</text>
</comment>
<feature type="domain" description="SsuA/THI5-like" evidence="4">
    <location>
        <begin position="33"/>
        <end position="243"/>
    </location>
</feature>
<evidence type="ECO:0000313" key="5">
    <source>
        <dbReference type="EMBL" id="GLL11870.1"/>
    </source>
</evidence>
<dbReference type="AlphaFoldDB" id="A0A9W6L491"/>
<dbReference type="GO" id="GO:0042597">
    <property type="term" value="C:periplasmic space"/>
    <property type="evidence" value="ECO:0007669"/>
    <property type="project" value="UniProtKB-SubCell"/>
</dbReference>
<dbReference type="PANTHER" id="PTHR30024:SF47">
    <property type="entry name" value="TAURINE-BINDING PERIPLASMIC PROTEIN"/>
    <property type="match status" value="1"/>
</dbReference>
<dbReference type="Gene3D" id="3.40.190.10">
    <property type="entry name" value="Periplasmic binding protein-like II"/>
    <property type="match status" value="2"/>
</dbReference>
<evidence type="ECO:0000256" key="2">
    <source>
        <dbReference type="ARBA" id="ARBA00010742"/>
    </source>
</evidence>
<keyword evidence="6" id="KW-1185">Reference proteome</keyword>
<keyword evidence="3" id="KW-0732">Signal</keyword>
<evidence type="ECO:0000313" key="6">
    <source>
        <dbReference type="Proteomes" id="UP001143463"/>
    </source>
</evidence>
<evidence type="ECO:0000259" key="4">
    <source>
        <dbReference type="Pfam" id="PF09084"/>
    </source>
</evidence>
<reference evidence="5" key="2">
    <citation type="submission" date="2023-01" db="EMBL/GenBank/DDBJ databases">
        <authorList>
            <person name="Sun Q."/>
            <person name="Evtushenko L."/>
        </authorList>
    </citation>
    <scope>NUCLEOTIDE SEQUENCE</scope>
    <source>
        <strain evidence="5">VKM Ac-1069</strain>
    </source>
</reference>
<gene>
    <name evidence="5" type="ORF">GCM10017577_30110</name>
</gene>
<dbReference type="EMBL" id="BSFQ01000011">
    <property type="protein sequence ID" value="GLL11870.1"/>
    <property type="molecule type" value="Genomic_DNA"/>
</dbReference>
<comment type="subcellular location">
    <subcellularLocation>
        <location evidence="1">Periplasm</location>
    </subcellularLocation>
</comment>
<sequence>MLLAGCGAPSAPAAAGQVTELRVALAPLASTLPAHVAAAEGIFERNGLRVTITEGNDLPGFTAALDQGRYDIVLSVPTIVLVAADHGIDVQVVSRLSRSTSAHPGTVWITRDPGIASVGQLRGARIGVPALTGQLTDSLVYLLQRAGVPRDQVTFVQTPFATMPDQLEAGRLDAAVAGAPFSTAMAARGFRLHEDVVVAAVLDATGGAVNDGMTSLFASSARFTREHPDAVRAWRASLEEAVAQLSRDENAIRDQYRAWLKMPPEVAAGSPLPTWELDIAPRDLEPYVTISKSVGSIGREPDVTTLVWQDHP</sequence>
<comment type="similarity">
    <text evidence="2">Belongs to the bacterial solute-binding protein SsuA/TauA family.</text>
</comment>
<evidence type="ECO:0000256" key="3">
    <source>
        <dbReference type="ARBA" id="ARBA00022729"/>
    </source>
</evidence>
<dbReference type="SUPFAM" id="SSF53850">
    <property type="entry name" value="Periplasmic binding protein-like II"/>
    <property type="match status" value="1"/>
</dbReference>
<organism evidence="5 6">
    <name type="scientific">Pseudonocardia halophobica</name>
    <dbReference type="NCBI Taxonomy" id="29401"/>
    <lineage>
        <taxon>Bacteria</taxon>
        <taxon>Bacillati</taxon>
        <taxon>Actinomycetota</taxon>
        <taxon>Actinomycetes</taxon>
        <taxon>Pseudonocardiales</taxon>
        <taxon>Pseudonocardiaceae</taxon>
        <taxon>Pseudonocardia</taxon>
    </lineage>
</organism>
<evidence type="ECO:0000256" key="1">
    <source>
        <dbReference type="ARBA" id="ARBA00004418"/>
    </source>
</evidence>
<dbReference type="Proteomes" id="UP001143463">
    <property type="component" value="Unassembled WGS sequence"/>
</dbReference>